<comment type="caution">
    <text evidence="2">The sequence shown here is derived from an EMBL/GenBank/DDBJ whole genome shotgun (WGS) entry which is preliminary data.</text>
</comment>
<dbReference type="EMBL" id="JAAGNZ010000001">
    <property type="protein sequence ID" value="NEU68321.1"/>
    <property type="molecule type" value="Genomic_DNA"/>
</dbReference>
<gene>
    <name evidence="2" type="ORF">GK091_15620</name>
</gene>
<proteinExistence type="predicted"/>
<organism evidence="2 3">
    <name type="scientific">Spirosoma agri</name>
    <dbReference type="NCBI Taxonomy" id="1987381"/>
    <lineage>
        <taxon>Bacteria</taxon>
        <taxon>Pseudomonadati</taxon>
        <taxon>Bacteroidota</taxon>
        <taxon>Cytophagia</taxon>
        <taxon>Cytophagales</taxon>
        <taxon>Cytophagaceae</taxon>
        <taxon>Spirosoma</taxon>
    </lineage>
</organism>
<evidence type="ECO:0000256" key="1">
    <source>
        <dbReference type="SAM" id="MobiDB-lite"/>
    </source>
</evidence>
<accession>A0A6M0ILN9</accession>
<evidence type="ECO:0000313" key="3">
    <source>
        <dbReference type="Proteomes" id="UP000477386"/>
    </source>
</evidence>
<evidence type="ECO:0000313" key="2">
    <source>
        <dbReference type="EMBL" id="NEU68321.1"/>
    </source>
</evidence>
<keyword evidence="3" id="KW-1185">Reference proteome</keyword>
<sequence>MADSGVTATPAWETLGAPPYTSAQEVMADRGTAGFSRERDSEPELSPVYATGKAGASDEPAPVSKFLAHVANPAILPFERPEIERFAPGFI</sequence>
<dbReference type="RefSeq" id="WP_164040050.1">
    <property type="nucleotide sequence ID" value="NZ_JAAGNZ010000001.1"/>
</dbReference>
<protein>
    <submittedName>
        <fullName evidence="2">Uncharacterized protein</fullName>
    </submittedName>
</protein>
<dbReference type="AlphaFoldDB" id="A0A6M0ILN9"/>
<dbReference type="Proteomes" id="UP000477386">
    <property type="component" value="Unassembled WGS sequence"/>
</dbReference>
<reference evidence="2 3" key="1">
    <citation type="submission" date="2020-02" db="EMBL/GenBank/DDBJ databases">
        <title>Draft genome sequence of two Spirosoma agri KCTC 52727 and Spirosoma terrae KCTC 52035.</title>
        <authorList>
            <person name="Rojas J."/>
            <person name="Ambika Manirajan B."/>
            <person name="Ratering S."/>
            <person name="Suarez C."/>
            <person name="Schnell S."/>
        </authorList>
    </citation>
    <scope>NUCLEOTIDE SEQUENCE [LARGE SCALE GENOMIC DNA]</scope>
    <source>
        <strain evidence="2 3">KCTC 52727</strain>
    </source>
</reference>
<feature type="region of interest" description="Disordered" evidence="1">
    <location>
        <begin position="1"/>
        <end position="60"/>
    </location>
</feature>
<name>A0A6M0ILN9_9BACT</name>